<dbReference type="Proteomes" id="UP000016930">
    <property type="component" value="Unassembled WGS sequence"/>
</dbReference>
<keyword evidence="8" id="KW-0863">Zinc-finger</keyword>
<organism evidence="18 19">
    <name type="scientific">Ceriporiopsis subvermispora (strain B)</name>
    <name type="common">White-rot fungus</name>
    <name type="synonym">Gelatoporia subvermispora</name>
    <dbReference type="NCBI Taxonomy" id="914234"/>
    <lineage>
        <taxon>Eukaryota</taxon>
        <taxon>Fungi</taxon>
        <taxon>Dikarya</taxon>
        <taxon>Basidiomycota</taxon>
        <taxon>Agaricomycotina</taxon>
        <taxon>Agaricomycetes</taxon>
        <taxon>Polyporales</taxon>
        <taxon>Gelatoporiaceae</taxon>
        <taxon>Gelatoporia</taxon>
    </lineage>
</organism>
<dbReference type="PIRSF" id="PIRSF038074">
    <property type="entry name" value="Peroxisome_assembly_p12"/>
    <property type="match status" value="1"/>
</dbReference>
<dbReference type="Pfam" id="PF04757">
    <property type="entry name" value="Pex2_Pex12"/>
    <property type="match status" value="1"/>
</dbReference>
<evidence type="ECO:0000256" key="6">
    <source>
        <dbReference type="ARBA" id="ARBA00022692"/>
    </source>
</evidence>
<evidence type="ECO:0000256" key="5">
    <source>
        <dbReference type="ARBA" id="ARBA00022448"/>
    </source>
</evidence>
<protein>
    <recommendedName>
        <fullName evidence="4 16">Peroxisome assembly protein 12</fullName>
    </recommendedName>
    <alternativeName>
        <fullName evidence="14 16">Peroxin-12</fullName>
    </alternativeName>
</protein>
<keyword evidence="11" id="KW-1133">Transmembrane helix</keyword>
<keyword evidence="19" id="KW-1185">Reference proteome</keyword>
<keyword evidence="12 16" id="KW-0472">Membrane</keyword>
<evidence type="ECO:0000256" key="14">
    <source>
        <dbReference type="ARBA" id="ARBA00029692"/>
    </source>
</evidence>
<evidence type="ECO:0000256" key="3">
    <source>
        <dbReference type="ARBA" id="ARBA00008704"/>
    </source>
</evidence>
<evidence type="ECO:0000256" key="16">
    <source>
        <dbReference type="PIRNR" id="PIRNR038074"/>
    </source>
</evidence>
<evidence type="ECO:0000313" key="19">
    <source>
        <dbReference type="Proteomes" id="UP000016930"/>
    </source>
</evidence>
<feature type="domain" description="RING-type" evidence="17">
    <location>
        <begin position="323"/>
        <end position="360"/>
    </location>
</feature>
<evidence type="ECO:0000256" key="2">
    <source>
        <dbReference type="ARBA" id="ARBA00004906"/>
    </source>
</evidence>
<dbReference type="HOGENOM" id="CLU_031067_0_0_1"/>
<dbReference type="CDD" id="cd16451">
    <property type="entry name" value="mRING_PEX12"/>
    <property type="match status" value="1"/>
</dbReference>
<evidence type="ECO:0000256" key="1">
    <source>
        <dbReference type="ARBA" id="ARBA00004585"/>
    </source>
</evidence>
<dbReference type="InterPro" id="IPR001841">
    <property type="entry name" value="Znf_RING"/>
</dbReference>
<accession>M2QUB9</accession>
<proteinExistence type="inferred from homology"/>
<evidence type="ECO:0000256" key="13">
    <source>
        <dbReference type="ARBA" id="ARBA00023140"/>
    </source>
</evidence>
<keyword evidence="5" id="KW-0813">Transport</keyword>
<evidence type="ECO:0000256" key="12">
    <source>
        <dbReference type="ARBA" id="ARBA00023136"/>
    </source>
</evidence>
<dbReference type="STRING" id="914234.M2QUB9"/>
<dbReference type="InterPro" id="IPR017375">
    <property type="entry name" value="PEX12"/>
</dbReference>
<keyword evidence="13 16" id="KW-0576">Peroxisome</keyword>
<evidence type="ECO:0000313" key="18">
    <source>
        <dbReference type="EMBL" id="EMD40663.1"/>
    </source>
</evidence>
<dbReference type="PANTHER" id="PTHR12888:SF0">
    <property type="entry name" value="PEROXISOME ASSEMBLY PROTEIN 12"/>
    <property type="match status" value="1"/>
</dbReference>
<evidence type="ECO:0000256" key="7">
    <source>
        <dbReference type="ARBA" id="ARBA00022723"/>
    </source>
</evidence>
<dbReference type="EMBL" id="KB445792">
    <property type="protein sequence ID" value="EMD40663.1"/>
    <property type="molecule type" value="Genomic_DNA"/>
</dbReference>
<dbReference type="GO" id="GO:0008270">
    <property type="term" value="F:zinc ion binding"/>
    <property type="evidence" value="ECO:0007669"/>
    <property type="project" value="UniProtKB-KW"/>
</dbReference>
<keyword evidence="6" id="KW-0812">Transmembrane</keyword>
<dbReference type="InterPro" id="IPR006845">
    <property type="entry name" value="Pex_N"/>
</dbReference>
<dbReference type="GO" id="GO:0005778">
    <property type="term" value="C:peroxisomal membrane"/>
    <property type="evidence" value="ECO:0007669"/>
    <property type="project" value="UniProtKB-SubCell"/>
</dbReference>
<keyword evidence="10" id="KW-0653">Protein transport</keyword>
<reference evidence="18 19" key="1">
    <citation type="journal article" date="2012" name="Proc. Natl. Acad. Sci. U.S.A.">
        <title>Comparative genomics of Ceriporiopsis subvermispora and Phanerochaete chrysosporium provide insight into selective ligninolysis.</title>
        <authorList>
            <person name="Fernandez-Fueyo E."/>
            <person name="Ruiz-Duenas F.J."/>
            <person name="Ferreira P."/>
            <person name="Floudas D."/>
            <person name="Hibbett D.S."/>
            <person name="Canessa P."/>
            <person name="Larrondo L.F."/>
            <person name="James T.Y."/>
            <person name="Seelenfreund D."/>
            <person name="Lobos S."/>
            <person name="Polanco R."/>
            <person name="Tello M."/>
            <person name="Honda Y."/>
            <person name="Watanabe T."/>
            <person name="Watanabe T."/>
            <person name="Ryu J.S."/>
            <person name="Kubicek C.P."/>
            <person name="Schmoll M."/>
            <person name="Gaskell J."/>
            <person name="Hammel K.E."/>
            <person name="St John F.J."/>
            <person name="Vanden Wymelenberg A."/>
            <person name="Sabat G."/>
            <person name="Splinter BonDurant S."/>
            <person name="Syed K."/>
            <person name="Yadav J.S."/>
            <person name="Doddapaneni H."/>
            <person name="Subramanian V."/>
            <person name="Lavin J.L."/>
            <person name="Oguiza J.A."/>
            <person name="Perez G."/>
            <person name="Pisabarro A.G."/>
            <person name="Ramirez L."/>
            <person name="Santoyo F."/>
            <person name="Master E."/>
            <person name="Coutinho P.M."/>
            <person name="Henrissat B."/>
            <person name="Lombard V."/>
            <person name="Magnuson J.K."/>
            <person name="Kuees U."/>
            <person name="Hori C."/>
            <person name="Igarashi K."/>
            <person name="Samejima M."/>
            <person name="Held B.W."/>
            <person name="Barry K.W."/>
            <person name="LaButti K.M."/>
            <person name="Lapidus A."/>
            <person name="Lindquist E.A."/>
            <person name="Lucas S.M."/>
            <person name="Riley R."/>
            <person name="Salamov A.A."/>
            <person name="Hoffmeister D."/>
            <person name="Schwenk D."/>
            <person name="Hadar Y."/>
            <person name="Yarden O."/>
            <person name="de Vries R.P."/>
            <person name="Wiebenga A."/>
            <person name="Stenlid J."/>
            <person name="Eastwood D."/>
            <person name="Grigoriev I.V."/>
            <person name="Berka R.M."/>
            <person name="Blanchette R.A."/>
            <person name="Kersten P."/>
            <person name="Martinez A.T."/>
            <person name="Vicuna R."/>
            <person name="Cullen D."/>
        </authorList>
    </citation>
    <scope>NUCLEOTIDE SEQUENCE [LARGE SCALE GENOMIC DNA]</scope>
    <source>
        <strain evidence="18 19">B</strain>
    </source>
</reference>
<comment type="subunit">
    <text evidence="15">Component of the PEX2-PEX10-PEX12 retrotranslocation channel, composed of PEX2, PEX10 and PEX12.</text>
</comment>
<dbReference type="SUPFAM" id="SSF57850">
    <property type="entry name" value="RING/U-box"/>
    <property type="match status" value="1"/>
</dbReference>
<comment type="pathway">
    <text evidence="2">Protein modification; protein ubiquitination.</text>
</comment>
<comment type="function">
    <text evidence="16">Component of a retrotranslocation channel required for peroxisome organization by mediating export of the PEX5 receptor from peroxisomes to the cytosol, thereby promoting PEX5 recycling.</text>
</comment>
<comment type="subcellular location">
    <subcellularLocation>
        <location evidence="1">Peroxisome membrane</location>
        <topology evidence="1">Multi-pass membrane protein</topology>
    </subcellularLocation>
</comment>
<gene>
    <name evidence="18" type="ORF">CERSUDRAFT_45034</name>
</gene>
<evidence type="ECO:0000256" key="8">
    <source>
        <dbReference type="ARBA" id="ARBA00022771"/>
    </source>
</evidence>
<dbReference type="SMART" id="SM00184">
    <property type="entry name" value="RING"/>
    <property type="match status" value="1"/>
</dbReference>
<evidence type="ECO:0000256" key="15">
    <source>
        <dbReference type="ARBA" id="ARBA00034505"/>
    </source>
</evidence>
<dbReference type="GO" id="GO:0016562">
    <property type="term" value="P:protein import into peroxisome matrix, receptor recycling"/>
    <property type="evidence" value="ECO:0007669"/>
    <property type="project" value="UniProtKB-ARBA"/>
</dbReference>
<dbReference type="GO" id="GO:0004842">
    <property type="term" value="F:ubiquitin-protein transferase activity"/>
    <property type="evidence" value="ECO:0007669"/>
    <property type="project" value="TreeGrafter"/>
</dbReference>
<sequence>MEFFNDVGGDTSRPTLFELVAQEQLRDLLQPALKYILAVFAQRYPRYLLRIVNRHEEFYALLMLFVERHYLRRHGASFAENFYGLKRRRRPVLETGRAKVAVPGGLSEEKLRDKEIWRSLLFLVGLPYMRTKAQECYEILGGGVQSDAFDDEPQNSDTSVPSEVVRTLTDRLRHVYKAAYPWLNASFEVWLLMWNLRYLFEQTPFYRPWLALIGVDIRRLTMDDTVRQRPLFPPNHPSTLKKDGLLANLRRLITASPRLLLDSLKVLLPTAIFFIKFLEWWYSPSSPARMLSTTSAGPAVPPPRLLPPHPQGITVDMDKYGICPLCHDGLANATAMPSGYVFCYRCAYEYVEKFGRCPVTLLPVRVWQLRKILV</sequence>
<comment type="similarity">
    <text evidence="3 16">Belongs to the pex2/pex10/pex12 family.</text>
</comment>
<dbReference type="OrthoDB" id="107372at2759"/>
<evidence type="ECO:0000256" key="11">
    <source>
        <dbReference type="ARBA" id="ARBA00022989"/>
    </source>
</evidence>
<evidence type="ECO:0000259" key="17">
    <source>
        <dbReference type="SMART" id="SM00184"/>
    </source>
</evidence>
<evidence type="ECO:0000256" key="4">
    <source>
        <dbReference type="ARBA" id="ARBA00018980"/>
    </source>
</evidence>
<dbReference type="PANTHER" id="PTHR12888">
    <property type="entry name" value="PEROXISOME ASSEMBLY PROTEIN 12 PEROXIN-12"/>
    <property type="match status" value="1"/>
</dbReference>
<name>M2QUB9_CERS8</name>
<keyword evidence="9" id="KW-0862">Zinc</keyword>
<dbReference type="GO" id="GO:0006513">
    <property type="term" value="P:protein monoubiquitination"/>
    <property type="evidence" value="ECO:0007669"/>
    <property type="project" value="TreeGrafter"/>
</dbReference>
<dbReference type="InterPro" id="IPR013083">
    <property type="entry name" value="Znf_RING/FYVE/PHD"/>
</dbReference>
<keyword evidence="7" id="KW-0479">Metal-binding</keyword>
<dbReference type="Gene3D" id="3.30.40.10">
    <property type="entry name" value="Zinc/RING finger domain, C3HC4 (zinc finger)"/>
    <property type="match status" value="1"/>
</dbReference>
<evidence type="ECO:0000256" key="10">
    <source>
        <dbReference type="ARBA" id="ARBA00022927"/>
    </source>
</evidence>
<evidence type="ECO:0000256" key="9">
    <source>
        <dbReference type="ARBA" id="ARBA00022833"/>
    </source>
</evidence>
<dbReference type="AlphaFoldDB" id="M2QUB9"/>
<dbReference type="GO" id="GO:1990429">
    <property type="term" value="C:peroxisomal importomer complex"/>
    <property type="evidence" value="ECO:0007669"/>
    <property type="project" value="TreeGrafter"/>
</dbReference>